<gene>
    <name evidence="4" type="ORF">Agub_g3397</name>
</gene>
<dbReference type="InterPro" id="IPR051425">
    <property type="entry name" value="Formin_Homology"/>
</dbReference>
<evidence type="ECO:0000256" key="2">
    <source>
        <dbReference type="SAM" id="MobiDB-lite"/>
    </source>
</evidence>
<keyword evidence="1" id="KW-0175">Coiled coil</keyword>
<feature type="region of interest" description="Disordered" evidence="2">
    <location>
        <begin position="208"/>
        <end position="313"/>
    </location>
</feature>
<feature type="coiled-coil region" evidence="1">
    <location>
        <begin position="106"/>
        <end position="147"/>
    </location>
</feature>
<feature type="region of interest" description="Disordered" evidence="2">
    <location>
        <begin position="1"/>
        <end position="62"/>
    </location>
</feature>
<keyword evidence="3" id="KW-0812">Transmembrane</keyword>
<feature type="compositionally biased region" description="Pro residues" evidence="2">
    <location>
        <begin position="753"/>
        <end position="785"/>
    </location>
</feature>
<feature type="region of interest" description="Disordered" evidence="2">
    <location>
        <begin position="750"/>
        <end position="792"/>
    </location>
</feature>
<proteinExistence type="predicted"/>
<dbReference type="PANTHER" id="PTHR45725">
    <property type="entry name" value="FORMIN HOMOLOGY 2 FAMILY MEMBER"/>
    <property type="match status" value="1"/>
</dbReference>
<feature type="compositionally biased region" description="Low complexity" evidence="2">
    <location>
        <begin position="245"/>
        <end position="257"/>
    </location>
</feature>
<keyword evidence="3" id="KW-0472">Membrane</keyword>
<feature type="compositionally biased region" description="Polar residues" evidence="2">
    <location>
        <begin position="273"/>
        <end position="282"/>
    </location>
</feature>
<feature type="compositionally biased region" description="Polar residues" evidence="2">
    <location>
        <begin position="213"/>
        <end position="225"/>
    </location>
</feature>
<feature type="transmembrane region" description="Helical" evidence="3">
    <location>
        <begin position="352"/>
        <end position="374"/>
    </location>
</feature>
<dbReference type="PANTHER" id="PTHR45725:SF18">
    <property type="entry name" value="ORC1-LIKE AAA ATPASE DOMAIN-CONTAINING PROTEIN"/>
    <property type="match status" value="1"/>
</dbReference>
<evidence type="ECO:0000313" key="5">
    <source>
        <dbReference type="Proteomes" id="UP001054857"/>
    </source>
</evidence>
<evidence type="ECO:0000313" key="4">
    <source>
        <dbReference type="EMBL" id="GFR42507.1"/>
    </source>
</evidence>
<feature type="compositionally biased region" description="Gly residues" evidence="2">
    <location>
        <begin position="293"/>
        <end position="313"/>
    </location>
</feature>
<feature type="region of interest" description="Disordered" evidence="2">
    <location>
        <begin position="170"/>
        <end position="190"/>
    </location>
</feature>
<name>A0AAD3DL86_9CHLO</name>
<keyword evidence="5" id="KW-1185">Reference proteome</keyword>
<evidence type="ECO:0000256" key="3">
    <source>
        <dbReference type="SAM" id="Phobius"/>
    </source>
</evidence>
<feature type="region of interest" description="Disordered" evidence="2">
    <location>
        <begin position="466"/>
        <end position="497"/>
    </location>
</feature>
<dbReference type="AlphaFoldDB" id="A0AAD3DL86"/>
<dbReference type="EMBL" id="BMAR01000003">
    <property type="protein sequence ID" value="GFR42507.1"/>
    <property type="molecule type" value="Genomic_DNA"/>
</dbReference>
<comment type="caution">
    <text evidence="4">The sequence shown here is derived from an EMBL/GenBank/DDBJ whole genome shotgun (WGS) entry which is preliminary data.</text>
</comment>
<keyword evidence="3" id="KW-1133">Transmembrane helix</keyword>
<reference evidence="4 5" key="1">
    <citation type="journal article" date="2021" name="Sci. Rep.">
        <title>Genome sequencing of the multicellular alga Astrephomene provides insights into convergent evolution of germ-soma differentiation.</title>
        <authorList>
            <person name="Yamashita S."/>
            <person name="Yamamoto K."/>
            <person name="Matsuzaki R."/>
            <person name="Suzuki S."/>
            <person name="Yamaguchi H."/>
            <person name="Hirooka S."/>
            <person name="Minakuchi Y."/>
            <person name="Miyagishima S."/>
            <person name="Kawachi M."/>
            <person name="Toyoda A."/>
            <person name="Nozaki H."/>
        </authorList>
    </citation>
    <scope>NUCLEOTIDE SEQUENCE [LARGE SCALE GENOMIC DNA]</scope>
    <source>
        <strain evidence="4 5">NIES-4017</strain>
    </source>
</reference>
<sequence length="792" mass="81841">MTEQMAFAPGLYPPHQPPYAENPLFQPVPGDNVRAALSAGTGGSPRRTGGLSSRSGTEAGAEAWARRHEEAVAPFMESLRSNQADPMFSAFSAQMNHLYQVFKELYEQDQVEIRQLLTALESQKQQLRQLASENNTVRQQLLREREQAAAAATAAATRAAAAAAAAPAGPAAATNSNNNHNPMRSPAPRTTPFVDAAAAATAAAAGAAAGASSPGSEGVQESTWGMGTAGSGGRGARARSRLHHAATGGAATGTSSEDGSRRSRGAGAAATANISVSGSQAPAQARGLSRHGAAGGEGVRGRSGGKGGGGGGDSTRQRPLYILFLPYMLHPAHHCWRFYAAWLHSWSTRRTAWLAVLWLLVFLLAVGLLVGLLVPWGRLTRTRFLVGPQPLAVGSSELSLLLRLNRDAVLYYAVVPEAYTSGGTAAAAAAGRRRLSRSAALDSSPFPDTGTGIASAELAGLRARLSSNSSSQASPPASAAASPMSSSTSAPASAPSRADGWWSGCWWSRWSRGQLQPQHRVSWQRRLRQAHRRGLSWSALPWSTPAGATVGDTDMGAAAGAVVAGPDGVVPEREGAVGARRFYGGAQQEGRSRRQLLASSNVKLLALDAIEGDDVRQVSDGGEDSDRGVLFPYTVACGVVHVPRIDEANFTLTVSSTPSLAALRAVPPNGTNQTSAAAAVTAAAAAALDECTASFGLFRNSTIPLANGSYKAGRCQRCPLLQPGTPYVVLLLADGGRTTGVMKVRVTTRVEAAPPPPATPPPGLPSEPSSPPPPAPDAPMFPPEVPVAGSGG</sequence>
<accession>A0AAD3DL86</accession>
<protein>
    <submittedName>
        <fullName evidence="4">Uncharacterized protein</fullName>
    </submittedName>
</protein>
<organism evidence="4 5">
    <name type="scientific">Astrephomene gubernaculifera</name>
    <dbReference type="NCBI Taxonomy" id="47775"/>
    <lineage>
        <taxon>Eukaryota</taxon>
        <taxon>Viridiplantae</taxon>
        <taxon>Chlorophyta</taxon>
        <taxon>core chlorophytes</taxon>
        <taxon>Chlorophyceae</taxon>
        <taxon>CS clade</taxon>
        <taxon>Chlamydomonadales</taxon>
        <taxon>Astrephomenaceae</taxon>
        <taxon>Astrephomene</taxon>
    </lineage>
</organism>
<dbReference type="Proteomes" id="UP001054857">
    <property type="component" value="Unassembled WGS sequence"/>
</dbReference>
<evidence type="ECO:0000256" key="1">
    <source>
        <dbReference type="SAM" id="Coils"/>
    </source>
</evidence>